<evidence type="ECO:0000259" key="1">
    <source>
        <dbReference type="Pfam" id="PF05171"/>
    </source>
</evidence>
<dbReference type="EMBL" id="JAMD01000005">
    <property type="protein sequence ID" value="KEJ95745.1"/>
    <property type="molecule type" value="Genomic_DNA"/>
</dbReference>
<evidence type="ECO:0000313" key="2">
    <source>
        <dbReference type="EMBL" id="KEJ95745.1"/>
    </source>
</evidence>
<dbReference type="GeneID" id="68869513"/>
<comment type="caution">
    <text evidence="2">The sequence shown here is derived from an EMBL/GenBank/DDBJ whole genome shotgun (WGS) entry which is preliminary data.</text>
</comment>
<accession>A0A073J1L7</accession>
<gene>
    <name evidence="2" type="ORF">SUH3_19740</name>
</gene>
<dbReference type="Gene3D" id="3.40.1570.10">
    <property type="entry name" value="HemS/ChuS/ChuX like domains"/>
    <property type="match status" value="2"/>
</dbReference>
<feature type="domain" description="Haemin-degrading HemS/ChuX" evidence="1">
    <location>
        <begin position="211"/>
        <end position="342"/>
    </location>
</feature>
<evidence type="ECO:0000313" key="3">
    <source>
        <dbReference type="Proteomes" id="UP000027746"/>
    </source>
</evidence>
<dbReference type="InterPro" id="IPR053733">
    <property type="entry name" value="Heme_Transport_Util_sf"/>
</dbReference>
<dbReference type="GO" id="GO:0006826">
    <property type="term" value="P:iron ion transport"/>
    <property type="evidence" value="ECO:0007669"/>
    <property type="project" value="InterPro"/>
</dbReference>
<dbReference type="CDD" id="cd16831">
    <property type="entry name" value="HemS-like_C"/>
    <property type="match status" value="1"/>
</dbReference>
<sequence length="351" mass="38527">MGQTTPPSAEQIRAARIEYAKLRERDLADKLGITEAQLIAAHTGQGVTHIAPHPDTIMGIASQLGEVMALTRNVSCVNEKVGSYANYTSGAHAAMVLNDKIDLRLFPSHWRHAFMVEKETETGLRRSLQVFDAAGDAVHKIFLRDAAFVPAWDAARSEAALSEQPTHLELAARAPTEAAKSNPEKLNLLQSEWSKMTDTHQFMRLTSKLRMNRLGAYRIAGAPFVRPLATGAIDRMLHDVQAAGIEVMVFVGNRGCIQIHTGPIETLKPMGPWQNVMDPGFNLHLRLDHVAEVYAVDKPTQRGKAVSVEAFDADGGLIFQVFGVRKDDYDSRPQWRAIVDALPALAPEAVA</sequence>
<dbReference type="CDD" id="cd16830">
    <property type="entry name" value="HemS-like_N"/>
    <property type="match status" value="1"/>
</dbReference>
<organism evidence="2 3">
    <name type="scientific">Pseudosulfitobacter pseudonitzschiae</name>
    <dbReference type="NCBI Taxonomy" id="1402135"/>
    <lineage>
        <taxon>Bacteria</taxon>
        <taxon>Pseudomonadati</taxon>
        <taxon>Pseudomonadota</taxon>
        <taxon>Alphaproteobacteria</taxon>
        <taxon>Rhodobacterales</taxon>
        <taxon>Roseobacteraceae</taxon>
        <taxon>Pseudosulfitobacter</taxon>
    </lineage>
</organism>
<reference evidence="2 3" key="1">
    <citation type="submission" date="2014-01" db="EMBL/GenBank/DDBJ databases">
        <title>Sulfitobacter sp. H3 (MCCC 1A00686) Genome Sequencing.</title>
        <authorList>
            <person name="Lai Q."/>
            <person name="Hong Z."/>
        </authorList>
    </citation>
    <scope>NUCLEOTIDE SEQUENCE [LARGE SCALE GENOMIC DNA]</scope>
    <source>
        <strain evidence="2 3">H3</strain>
    </source>
</reference>
<feature type="domain" description="Haemin-degrading HemS/ChuX" evidence="1">
    <location>
        <begin position="32"/>
        <end position="155"/>
    </location>
</feature>
<dbReference type="Pfam" id="PF05171">
    <property type="entry name" value="HemS"/>
    <property type="match status" value="2"/>
</dbReference>
<dbReference type="SUPFAM" id="SSF144064">
    <property type="entry name" value="Heme iron utilization protein-like"/>
    <property type="match status" value="1"/>
</dbReference>
<dbReference type="AlphaFoldDB" id="A0A073J1L7"/>
<dbReference type="RefSeq" id="WP_037925973.1">
    <property type="nucleotide sequence ID" value="NZ_CP054599.1"/>
</dbReference>
<dbReference type="Proteomes" id="UP000027746">
    <property type="component" value="Unassembled WGS sequence"/>
</dbReference>
<proteinExistence type="predicted"/>
<protein>
    <submittedName>
        <fullName evidence="2">Hemin degrading factor</fullName>
    </submittedName>
</protein>
<name>A0A073J1L7_9RHOB</name>
<dbReference type="InterPro" id="IPR007845">
    <property type="entry name" value="HemS/ChuX_dom"/>
</dbReference>
<dbReference type="OrthoDB" id="316630at2"/>
<keyword evidence="3" id="KW-1185">Reference proteome</keyword>